<dbReference type="EMBL" id="CP003199">
    <property type="protein sequence ID" value="AEW45427.1"/>
    <property type="molecule type" value="Genomic_DNA"/>
</dbReference>
<dbReference type="KEGG" id="mhe:MHC_02825"/>
<reference evidence="1 2" key="1">
    <citation type="journal article" date="2012" name="J. Bacteriol.">
        <title>Complete genome sequence of Mycoplasma haemocanis strain Illinois.</title>
        <authorList>
            <person name="do Nascimento N.C."/>
            <person name="Guimaraes A.M."/>
            <person name="Santos A.P."/>
            <person name="Sanmiguel P.J."/>
            <person name="Messick J.B."/>
        </authorList>
    </citation>
    <scope>NUCLEOTIDE SEQUENCE [LARGE SCALE GENOMIC DNA]</scope>
    <source>
        <strain evidence="1 2">Illinois</strain>
    </source>
</reference>
<dbReference type="STRING" id="1111676.MHC_02825"/>
<dbReference type="AlphaFoldDB" id="H6N705"/>
<protein>
    <submittedName>
        <fullName evidence="1">Uncharacterized protein</fullName>
    </submittedName>
</protein>
<evidence type="ECO:0000313" key="2">
    <source>
        <dbReference type="Proteomes" id="UP000009135"/>
    </source>
</evidence>
<organism evidence="1 2">
    <name type="scientific">Mycoplasma haemocanis (strain Illinois)</name>
    <dbReference type="NCBI Taxonomy" id="1111676"/>
    <lineage>
        <taxon>Bacteria</taxon>
        <taxon>Bacillati</taxon>
        <taxon>Mycoplasmatota</taxon>
        <taxon>Mollicutes</taxon>
        <taxon>Mycoplasmataceae</taxon>
        <taxon>Mycoplasma</taxon>
    </lineage>
</organism>
<name>H6N705_MYCHN</name>
<dbReference type="HOGENOM" id="CLU_098620_1_1_14"/>
<sequence>MNALTKAAVATGGVAGIGGGGLLISRLSQTSTISIKSLATREISKTLLKKTEDTEAWKANWEAYKGKDIWGLNKGSSSDVPEEFKDKCLSLLGVQVEGKESEIYSQFLSYCSRDKTIADRLSDEGRELVPDTDNDFWKNKFDAYKAQNNTKTIPNTTISHTELNTTTDSLNKLKNGCKTAIQKSVTDESYSKVFQNIKDFCTKEK</sequence>
<accession>H6N705</accession>
<evidence type="ECO:0000313" key="1">
    <source>
        <dbReference type="EMBL" id="AEW45427.1"/>
    </source>
</evidence>
<gene>
    <name evidence="1" type="ordered locus">MHC_02825</name>
</gene>
<dbReference type="OrthoDB" id="9829037at2"/>
<keyword evidence="2" id="KW-1185">Reference proteome</keyword>
<proteinExistence type="predicted"/>
<dbReference type="Proteomes" id="UP000009135">
    <property type="component" value="Chromosome"/>
</dbReference>